<feature type="transmembrane region" description="Helical" evidence="1">
    <location>
        <begin position="460"/>
        <end position="480"/>
    </location>
</feature>
<evidence type="ECO:0000259" key="2">
    <source>
        <dbReference type="Pfam" id="PF13968"/>
    </source>
</evidence>
<dbReference type="EMBL" id="JBBPBN010000020">
    <property type="protein sequence ID" value="KAK9017158.1"/>
    <property type="molecule type" value="Genomic_DNA"/>
</dbReference>
<evidence type="ECO:0000313" key="3">
    <source>
        <dbReference type="EMBL" id="KAK9017158.1"/>
    </source>
</evidence>
<keyword evidence="4" id="KW-1185">Reference proteome</keyword>
<organism evidence="3 4">
    <name type="scientific">Hibiscus sabdariffa</name>
    <name type="common">roselle</name>
    <dbReference type="NCBI Taxonomy" id="183260"/>
    <lineage>
        <taxon>Eukaryota</taxon>
        <taxon>Viridiplantae</taxon>
        <taxon>Streptophyta</taxon>
        <taxon>Embryophyta</taxon>
        <taxon>Tracheophyta</taxon>
        <taxon>Spermatophyta</taxon>
        <taxon>Magnoliopsida</taxon>
        <taxon>eudicotyledons</taxon>
        <taxon>Gunneridae</taxon>
        <taxon>Pentapetalae</taxon>
        <taxon>rosids</taxon>
        <taxon>malvids</taxon>
        <taxon>Malvales</taxon>
        <taxon>Malvaceae</taxon>
        <taxon>Malvoideae</taxon>
        <taxon>Hibiscus</taxon>
    </lineage>
</organism>
<protein>
    <recommendedName>
        <fullName evidence="2">DUF4220 domain-containing protein</fullName>
    </recommendedName>
</protein>
<feature type="transmembrane region" description="Helical" evidence="1">
    <location>
        <begin position="671"/>
        <end position="690"/>
    </location>
</feature>
<evidence type="ECO:0000256" key="1">
    <source>
        <dbReference type="SAM" id="Phobius"/>
    </source>
</evidence>
<dbReference type="Pfam" id="PF13968">
    <property type="entry name" value="DUF4220"/>
    <property type="match status" value="1"/>
</dbReference>
<sequence length="1098" mass="127113">MEKQEVERLDAPMILAVKVHLKSARNIVAYELAEHLKYPLIDQDEITPFLQNSQHPNDMSFDIALTIASIQLKVLKLGVIVSTPLSQRTHLDNLKKQAESAGAVLVIIQCLPKDENSDFSIEEVPRLIVDTRKQNFVAEEFVSDELDKVRKRTHRHLHPLTFINKPIDEYEVECNRCQKSVSGPYYQCFLRCDEYIFDKACAELPGDTEHVGKKCPEYLRLPQPEYLFPKDVRHNCKICKNKGKEFSDSCHDCLFQTNMKGEYLPIIVNHESHAHPLNLVMMPLSYNYEFRCSGCGTKQYTLRKSPSKERNPFLSVYPPLKTDSSGRKLQFKEHLKVPGLTGVIRKRNSISISMITAVITGLIMMRKRRGAMELVTPKLMKMWKDWEVRSMVLTSLLVQIILIVLGGRRKYIRRAKLRTIVWCSYLLADSVATIALGILTNNLGDIYNKRGEIDLKTKLTAFWAPFLLLHLGGPDTITAYSLEDNQLWLRHCWGLIVQTAVTGYIFFMAWSFDSRLSWLSIPMIVVGSIKYGEKTWTLWQASSDQLRDSMLTSLDPGPNYSKLMNEYRLKQAEGFFMEIEEVKDVPEELDVAAPPGTTPDEQNIIKADALFQTFKYLFVDLILSFKDREKSQSSFQKMSFKDAFDVVAIELGFMYDKLYTKATVIYTPPGLIRRITTFCLILLVLLVFCFEDMKKYKKADIFVTSLLLLVAVVLEIIAALVLLFSDHTNLWLIKHNKTSCLKLIHSLQPYFKQKRWSSQVPQSSLLRICLKKKHYFKLLQTVVEKWPSETYVEVDDDLKKLIFKHVKEKFNQFKEKQDDDNFRDLCGQRGNNILQKYKKQTHLSLEWSINVEFDQSILIWHIATELCYFSEAPLSAVTSDIQSSREVSYRISNYMFHLLVAYPFLLPIGIGLIRFRDTKAETERFFKERLTLSRIQEENRIRCNKTLLQASDSEFEEQEEENNTSTYWKSLLRAMKFKEEPMMYRMITACYMLLKENIDVLPGKVKGDSSKSVLFDACRLASALNGVTDKKVRWDMIRDVWLELLTYAASHSRGSQHCQQLRRGGELLTHVWLLMAHFGMSEQFQISKGYARALLTAK</sequence>
<feature type="transmembrane region" description="Helical" evidence="1">
    <location>
        <begin position="702"/>
        <end position="724"/>
    </location>
</feature>
<gene>
    <name evidence="3" type="ORF">V6N11_079641</name>
</gene>
<dbReference type="Pfam" id="PF04578">
    <property type="entry name" value="DUF594"/>
    <property type="match status" value="1"/>
</dbReference>
<evidence type="ECO:0000313" key="4">
    <source>
        <dbReference type="Proteomes" id="UP001396334"/>
    </source>
</evidence>
<feature type="transmembrane region" description="Helical" evidence="1">
    <location>
        <begin position="386"/>
        <end position="407"/>
    </location>
</feature>
<accession>A0ABR2RW34</accession>
<proteinExistence type="predicted"/>
<dbReference type="Proteomes" id="UP001396334">
    <property type="component" value="Unassembled WGS sequence"/>
</dbReference>
<feature type="transmembrane region" description="Helical" evidence="1">
    <location>
        <begin position="492"/>
        <end position="512"/>
    </location>
</feature>
<dbReference type="InterPro" id="IPR025315">
    <property type="entry name" value="DUF4220"/>
</dbReference>
<comment type="caution">
    <text evidence="3">The sequence shown here is derived from an EMBL/GenBank/DDBJ whole genome shotgun (WGS) entry which is preliminary data.</text>
</comment>
<reference evidence="3 4" key="1">
    <citation type="journal article" date="2024" name="G3 (Bethesda)">
        <title>Genome assembly of Hibiscus sabdariffa L. provides insights into metabolisms of medicinal natural products.</title>
        <authorList>
            <person name="Kim T."/>
        </authorList>
    </citation>
    <scope>NUCLEOTIDE SEQUENCE [LARGE SCALE GENOMIC DNA]</scope>
    <source>
        <strain evidence="3">TK-2024</strain>
        <tissue evidence="3">Old leaves</tissue>
    </source>
</reference>
<keyword evidence="1" id="KW-1133">Transmembrane helix</keyword>
<feature type="domain" description="DUF4220" evidence="2">
    <location>
        <begin position="422"/>
        <end position="767"/>
    </location>
</feature>
<keyword evidence="1" id="KW-0812">Transmembrane</keyword>
<dbReference type="PANTHER" id="PTHR31325">
    <property type="entry name" value="OS01G0798800 PROTEIN-RELATED"/>
    <property type="match status" value="1"/>
</dbReference>
<keyword evidence="1" id="KW-0472">Membrane</keyword>
<name>A0ABR2RW34_9ROSI</name>
<feature type="transmembrane region" description="Helical" evidence="1">
    <location>
        <begin position="419"/>
        <end position="440"/>
    </location>
</feature>
<dbReference type="InterPro" id="IPR007658">
    <property type="entry name" value="DUF594"/>
</dbReference>